<comment type="similarity">
    <text evidence="2">Belongs to the G-protein coupled receptor 1 family.</text>
</comment>
<feature type="transmembrane region" description="Helical" evidence="9">
    <location>
        <begin position="231"/>
        <end position="256"/>
    </location>
</feature>
<name>A0AAD7ZA52_DIPPU</name>
<keyword evidence="5" id="KW-0297">G-protein coupled receptor</keyword>
<evidence type="ECO:0000256" key="8">
    <source>
        <dbReference type="ARBA" id="ARBA00023224"/>
    </source>
</evidence>
<feature type="transmembrane region" description="Helical" evidence="9">
    <location>
        <begin position="276"/>
        <end position="294"/>
    </location>
</feature>
<keyword evidence="8" id="KW-0807">Transducer</keyword>
<dbReference type="PRINTS" id="PR00237">
    <property type="entry name" value="GPCRRHODOPSN"/>
</dbReference>
<evidence type="ECO:0000256" key="6">
    <source>
        <dbReference type="ARBA" id="ARBA00023136"/>
    </source>
</evidence>
<protein>
    <recommendedName>
        <fullName evidence="10">G-protein coupled receptors family 1 profile domain-containing protein</fullName>
    </recommendedName>
</protein>
<reference evidence="11" key="2">
    <citation type="submission" date="2023-05" db="EMBL/GenBank/DDBJ databases">
        <authorList>
            <person name="Fouks B."/>
        </authorList>
    </citation>
    <scope>NUCLEOTIDE SEQUENCE</scope>
    <source>
        <strain evidence="11">Stay&amp;Tobe</strain>
        <tissue evidence="11">Testes</tissue>
    </source>
</reference>
<feature type="domain" description="G-protein coupled receptors family 1 profile" evidence="10">
    <location>
        <begin position="41"/>
        <end position="289"/>
    </location>
</feature>
<dbReference type="EMBL" id="JASPKZ010009443">
    <property type="protein sequence ID" value="KAJ9576738.1"/>
    <property type="molecule type" value="Genomic_DNA"/>
</dbReference>
<dbReference type="InterPro" id="IPR017452">
    <property type="entry name" value="GPCR_Rhodpsn_7TM"/>
</dbReference>
<dbReference type="PROSITE" id="PS50262">
    <property type="entry name" value="G_PROTEIN_RECEP_F1_2"/>
    <property type="match status" value="1"/>
</dbReference>
<dbReference type="PANTHER" id="PTHR45695">
    <property type="entry name" value="LEUCOKININ RECEPTOR-RELATED"/>
    <property type="match status" value="1"/>
</dbReference>
<evidence type="ECO:0000256" key="9">
    <source>
        <dbReference type="SAM" id="Phobius"/>
    </source>
</evidence>
<comment type="subcellular location">
    <subcellularLocation>
        <location evidence="1">Membrane</location>
        <topology evidence="1">Multi-pass membrane protein</topology>
    </subcellularLocation>
</comment>
<evidence type="ECO:0000256" key="1">
    <source>
        <dbReference type="ARBA" id="ARBA00004141"/>
    </source>
</evidence>
<evidence type="ECO:0000313" key="11">
    <source>
        <dbReference type="EMBL" id="KAJ9576738.1"/>
    </source>
</evidence>
<dbReference type="GO" id="GO:0008188">
    <property type="term" value="F:neuropeptide receptor activity"/>
    <property type="evidence" value="ECO:0007669"/>
    <property type="project" value="TreeGrafter"/>
</dbReference>
<keyword evidence="7" id="KW-0675">Receptor</keyword>
<proteinExistence type="inferred from homology"/>
<sequence length="307" mass="35609">MPNVSREYLQTTSDDPDYFVIYKTYVDPAIYVIIIILGLTFNGTLLIMFLRHKEIRTTGNIMILNLTVCDLLNICINAPLHYSFHYYKNELNNVLLCRIITAVRQFFRCVSASSLLALSVQRYCATNPRVQYFNSRCRVASFVLVVWVFPLGVAVPPSVTWDFYRRMCSYYNKNNTTTRLVIILTAVLYCVVFPALVLGFNLLTARRLRHSAHAFPGETGHSIKSRRKRSAGVVTSLAVLYVISYVPYWVWCSFVYNYDVDRHSGVVLFTEYVFKYLLFADACFNPLTLYFTSITFKNMFRRYMCCS</sequence>
<dbReference type="GO" id="GO:0005886">
    <property type="term" value="C:plasma membrane"/>
    <property type="evidence" value="ECO:0007669"/>
    <property type="project" value="TreeGrafter"/>
</dbReference>
<keyword evidence="3 9" id="KW-0812">Transmembrane</keyword>
<dbReference type="Pfam" id="PF00001">
    <property type="entry name" value="7tm_1"/>
    <property type="match status" value="1"/>
</dbReference>
<feature type="transmembrane region" description="Helical" evidence="9">
    <location>
        <begin position="139"/>
        <end position="160"/>
    </location>
</feature>
<keyword evidence="6 9" id="KW-0472">Membrane</keyword>
<dbReference type="AlphaFoldDB" id="A0AAD7ZA52"/>
<evidence type="ECO:0000256" key="4">
    <source>
        <dbReference type="ARBA" id="ARBA00022989"/>
    </source>
</evidence>
<feature type="transmembrane region" description="Helical" evidence="9">
    <location>
        <begin position="29"/>
        <end position="50"/>
    </location>
</feature>
<dbReference type="Gene3D" id="1.20.1070.10">
    <property type="entry name" value="Rhodopsin 7-helix transmembrane proteins"/>
    <property type="match status" value="1"/>
</dbReference>
<keyword evidence="12" id="KW-1185">Reference proteome</keyword>
<organism evidence="11 12">
    <name type="scientific">Diploptera punctata</name>
    <name type="common">Pacific beetle cockroach</name>
    <dbReference type="NCBI Taxonomy" id="6984"/>
    <lineage>
        <taxon>Eukaryota</taxon>
        <taxon>Metazoa</taxon>
        <taxon>Ecdysozoa</taxon>
        <taxon>Arthropoda</taxon>
        <taxon>Hexapoda</taxon>
        <taxon>Insecta</taxon>
        <taxon>Pterygota</taxon>
        <taxon>Neoptera</taxon>
        <taxon>Polyneoptera</taxon>
        <taxon>Dictyoptera</taxon>
        <taxon>Blattodea</taxon>
        <taxon>Blaberoidea</taxon>
        <taxon>Blaberidae</taxon>
        <taxon>Diplopterinae</taxon>
        <taxon>Diploptera</taxon>
    </lineage>
</organism>
<dbReference type="InterPro" id="IPR000276">
    <property type="entry name" value="GPCR_Rhodpsn"/>
</dbReference>
<gene>
    <name evidence="11" type="ORF">L9F63_025366</name>
</gene>
<keyword evidence="4 9" id="KW-1133">Transmembrane helix</keyword>
<comment type="caution">
    <text evidence="11">The sequence shown here is derived from an EMBL/GenBank/DDBJ whole genome shotgun (WGS) entry which is preliminary data.</text>
</comment>
<reference evidence="11" key="1">
    <citation type="journal article" date="2023" name="IScience">
        <title>Live-bearing cockroach genome reveals convergent evolutionary mechanisms linked to viviparity in insects and beyond.</title>
        <authorList>
            <person name="Fouks B."/>
            <person name="Harrison M.C."/>
            <person name="Mikhailova A.A."/>
            <person name="Marchal E."/>
            <person name="English S."/>
            <person name="Carruthers M."/>
            <person name="Jennings E.C."/>
            <person name="Chiamaka E.L."/>
            <person name="Frigard R.A."/>
            <person name="Pippel M."/>
            <person name="Attardo G.M."/>
            <person name="Benoit J.B."/>
            <person name="Bornberg-Bauer E."/>
            <person name="Tobe S.S."/>
        </authorList>
    </citation>
    <scope>NUCLEOTIDE SEQUENCE</scope>
    <source>
        <strain evidence="11">Stay&amp;Tobe</strain>
    </source>
</reference>
<evidence type="ECO:0000259" key="10">
    <source>
        <dbReference type="PROSITE" id="PS50262"/>
    </source>
</evidence>
<accession>A0AAD7ZA52</accession>
<evidence type="ECO:0000313" key="12">
    <source>
        <dbReference type="Proteomes" id="UP001233999"/>
    </source>
</evidence>
<evidence type="ECO:0000256" key="3">
    <source>
        <dbReference type="ARBA" id="ARBA00022692"/>
    </source>
</evidence>
<dbReference type="CDD" id="cd00637">
    <property type="entry name" value="7tm_classA_rhodopsin-like"/>
    <property type="match status" value="1"/>
</dbReference>
<dbReference type="SUPFAM" id="SSF81321">
    <property type="entry name" value="Family A G protein-coupled receptor-like"/>
    <property type="match status" value="1"/>
</dbReference>
<dbReference type="PANTHER" id="PTHR45695:SF26">
    <property type="entry name" value="NEUROPEPTIDE CCHAMIDE-1 RECEPTOR"/>
    <property type="match status" value="1"/>
</dbReference>
<dbReference type="Proteomes" id="UP001233999">
    <property type="component" value="Unassembled WGS sequence"/>
</dbReference>
<feature type="transmembrane region" description="Helical" evidence="9">
    <location>
        <begin position="180"/>
        <end position="203"/>
    </location>
</feature>
<evidence type="ECO:0000256" key="7">
    <source>
        <dbReference type="ARBA" id="ARBA00023170"/>
    </source>
</evidence>
<evidence type="ECO:0000256" key="5">
    <source>
        <dbReference type="ARBA" id="ARBA00023040"/>
    </source>
</evidence>
<evidence type="ECO:0000256" key="2">
    <source>
        <dbReference type="ARBA" id="ARBA00010663"/>
    </source>
</evidence>